<feature type="domain" description="HTH marR-type" evidence="9">
    <location>
        <begin position="9"/>
        <end position="142"/>
    </location>
</feature>
<dbReference type="KEGG" id="camu:CA2015_1155"/>
<evidence type="ECO:0000313" key="10">
    <source>
        <dbReference type="EMBL" id="AKP50604.1"/>
    </source>
</evidence>
<evidence type="ECO:0000313" key="11">
    <source>
        <dbReference type="Proteomes" id="UP000036520"/>
    </source>
</evidence>
<dbReference type="Gene3D" id="1.10.10.10">
    <property type="entry name" value="Winged helix-like DNA-binding domain superfamily/Winged helix DNA-binding domain"/>
    <property type="match status" value="1"/>
</dbReference>
<dbReference type="Proteomes" id="UP000036520">
    <property type="component" value="Chromosome"/>
</dbReference>
<dbReference type="PRINTS" id="PR00598">
    <property type="entry name" value="HTHMARR"/>
</dbReference>
<dbReference type="InterPro" id="IPR000835">
    <property type="entry name" value="HTH_MarR-typ"/>
</dbReference>
<gene>
    <name evidence="10" type="ORF">CA2015_1155</name>
</gene>
<keyword evidence="3" id="KW-0805">Transcription regulation</keyword>
<evidence type="ECO:0000256" key="4">
    <source>
        <dbReference type="ARBA" id="ARBA00023125"/>
    </source>
</evidence>
<dbReference type="GO" id="GO:0005737">
    <property type="term" value="C:cytoplasm"/>
    <property type="evidence" value="ECO:0007669"/>
    <property type="project" value="UniProtKB-SubCell"/>
</dbReference>
<dbReference type="FunFam" id="1.10.10.10:FF:000163">
    <property type="entry name" value="MarR family transcriptional regulator"/>
    <property type="match status" value="1"/>
</dbReference>
<protein>
    <recommendedName>
        <fullName evidence="7">HTH-type transcriptional regulator SarZ</fullName>
    </recommendedName>
    <alternativeName>
        <fullName evidence="8">Staphylococcal accessory regulator Z</fullName>
    </alternativeName>
</protein>
<accession>A0A0H4P8Y7</accession>
<reference evidence="10 11" key="1">
    <citation type="submission" date="2015-07" db="EMBL/GenBank/DDBJ databases">
        <authorList>
            <person name="Kim K.M."/>
        </authorList>
    </citation>
    <scope>NUCLEOTIDE SEQUENCE [LARGE SCALE GENOMIC DNA]</scope>
    <source>
        <strain evidence="10 11">KCTC 12363</strain>
    </source>
</reference>
<dbReference type="InterPro" id="IPR036388">
    <property type="entry name" value="WH-like_DNA-bd_sf"/>
</dbReference>
<sequence>MDASQLELKNQICFPFYSVSRLITKAYKPFLSQLGLTYPQYLVLMVLWEADGISVNQIKEKLLLDNNTLSPLLKRIEAMGLIKRLRSTTDERSVIVSLTEKGEKLKVQALPIPGKMLESLSTEGIEIDEIAGLRKMLNTWMKILSKNNNQNENK</sequence>
<dbReference type="GO" id="GO:0003677">
    <property type="term" value="F:DNA binding"/>
    <property type="evidence" value="ECO:0007669"/>
    <property type="project" value="UniProtKB-KW"/>
</dbReference>
<proteinExistence type="inferred from homology"/>
<dbReference type="OrthoDB" id="9806864at2"/>
<dbReference type="InterPro" id="IPR055166">
    <property type="entry name" value="Transc_reg_Sar_Rot_HTH"/>
</dbReference>
<comment type="subcellular location">
    <subcellularLocation>
        <location evidence="1">Cytoplasm</location>
    </subcellularLocation>
</comment>
<dbReference type="STRING" id="320787.CA2015_1155"/>
<evidence type="ECO:0000256" key="8">
    <source>
        <dbReference type="ARBA" id="ARBA00047207"/>
    </source>
</evidence>
<keyword evidence="2" id="KW-0963">Cytoplasm</keyword>
<dbReference type="PANTHER" id="PTHR42756">
    <property type="entry name" value="TRANSCRIPTIONAL REGULATOR, MARR"/>
    <property type="match status" value="1"/>
</dbReference>
<comment type="similarity">
    <text evidence="6">Belongs to the SarZ family.</text>
</comment>
<dbReference type="SMART" id="SM00347">
    <property type="entry name" value="HTH_MARR"/>
    <property type="match status" value="1"/>
</dbReference>
<name>A0A0H4P8Y7_9BACT</name>
<dbReference type="GO" id="GO:0003700">
    <property type="term" value="F:DNA-binding transcription factor activity"/>
    <property type="evidence" value="ECO:0007669"/>
    <property type="project" value="InterPro"/>
</dbReference>
<dbReference type="PROSITE" id="PS50995">
    <property type="entry name" value="HTH_MARR_2"/>
    <property type="match status" value="1"/>
</dbReference>
<keyword evidence="4" id="KW-0238">DNA-binding</keyword>
<evidence type="ECO:0000256" key="6">
    <source>
        <dbReference type="ARBA" id="ARBA00046337"/>
    </source>
</evidence>
<dbReference type="SUPFAM" id="SSF46785">
    <property type="entry name" value="Winged helix' DNA-binding domain"/>
    <property type="match status" value="1"/>
</dbReference>
<keyword evidence="5" id="KW-0804">Transcription</keyword>
<evidence type="ECO:0000256" key="2">
    <source>
        <dbReference type="ARBA" id="ARBA00022490"/>
    </source>
</evidence>
<dbReference type="EMBL" id="CP012040">
    <property type="protein sequence ID" value="AKP50604.1"/>
    <property type="molecule type" value="Genomic_DNA"/>
</dbReference>
<organism evidence="10 11">
    <name type="scientific">Cyclobacterium amurskyense</name>
    <dbReference type="NCBI Taxonomy" id="320787"/>
    <lineage>
        <taxon>Bacteria</taxon>
        <taxon>Pseudomonadati</taxon>
        <taxon>Bacteroidota</taxon>
        <taxon>Cytophagia</taxon>
        <taxon>Cytophagales</taxon>
        <taxon>Cyclobacteriaceae</taxon>
        <taxon>Cyclobacterium</taxon>
    </lineage>
</organism>
<keyword evidence="11" id="KW-1185">Reference proteome</keyword>
<dbReference type="InterPro" id="IPR036390">
    <property type="entry name" value="WH_DNA-bd_sf"/>
</dbReference>
<evidence type="ECO:0000256" key="7">
    <source>
        <dbReference type="ARBA" id="ARBA00047188"/>
    </source>
</evidence>
<dbReference type="AlphaFoldDB" id="A0A0H4P8Y7"/>
<evidence type="ECO:0000256" key="1">
    <source>
        <dbReference type="ARBA" id="ARBA00004496"/>
    </source>
</evidence>
<dbReference type="PATRIC" id="fig|320787.5.peg.1278"/>
<evidence type="ECO:0000256" key="3">
    <source>
        <dbReference type="ARBA" id="ARBA00023015"/>
    </source>
</evidence>
<dbReference type="RefSeq" id="WP_048641033.1">
    <property type="nucleotide sequence ID" value="NZ_CP012040.1"/>
</dbReference>
<evidence type="ECO:0000256" key="5">
    <source>
        <dbReference type="ARBA" id="ARBA00023163"/>
    </source>
</evidence>
<evidence type="ECO:0000259" key="9">
    <source>
        <dbReference type="PROSITE" id="PS50995"/>
    </source>
</evidence>
<dbReference type="PANTHER" id="PTHR42756:SF1">
    <property type="entry name" value="TRANSCRIPTIONAL REPRESSOR OF EMRAB OPERON"/>
    <property type="match status" value="1"/>
</dbReference>
<dbReference type="Pfam" id="PF22381">
    <property type="entry name" value="Staph_reg_Sar_Rot"/>
    <property type="match status" value="1"/>
</dbReference>